<dbReference type="GO" id="GO:0070063">
    <property type="term" value="F:RNA polymerase binding"/>
    <property type="evidence" value="ECO:0007669"/>
    <property type="project" value="InterPro"/>
</dbReference>
<dbReference type="Gene3D" id="3.10.50.30">
    <property type="entry name" value="Transcription elongation factor, GreA/GreB, C-terminal domain"/>
    <property type="match status" value="1"/>
</dbReference>
<feature type="domain" description="Transcription elongation factor GreA/GreB C-terminal" evidence="5">
    <location>
        <begin position="93"/>
        <end position="164"/>
    </location>
</feature>
<evidence type="ECO:0000256" key="3">
    <source>
        <dbReference type="ARBA" id="ARBA00023163"/>
    </source>
</evidence>
<dbReference type="PANTHER" id="PTHR30437">
    <property type="entry name" value="TRANSCRIPTION ELONGATION FACTOR GREA"/>
    <property type="match status" value="1"/>
</dbReference>
<dbReference type="GO" id="GO:0032784">
    <property type="term" value="P:regulation of DNA-templated transcription elongation"/>
    <property type="evidence" value="ECO:0007669"/>
    <property type="project" value="UniProtKB-UniRule"/>
</dbReference>
<evidence type="ECO:0000256" key="2">
    <source>
        <dbReference type="ARBA" id="ARBA00023125"/>
    </source>
</evidence>
<dbReference type="FunFam" id="1.10.287.180:FF:000001">
    <property type="entry name" value="Transcription elongation factor GreA"/>
    <property type="match status" value="1"/>
</dbReference>
<dbReference type="GO" id="GO:0003746">
    <property type="term" value="F:translation elongation factor activity"/>
    <property type="evidence" value="ECO:0007669"/>
    <property type="project" value="UniProtKB-KW"/>
</dbReference>
<dbReference type="RefSeq" id="WP_153419273.1">
    <property type="nucleotide sequence ID" value="NZ_WFLM01000002.1"/>
</dbReference>
<reference evidence="7 8" key="1">
    <citation type="submission" date="2019-10" db="EMBL/GenBank/DDBJ databases">
        <title>New species of Slilvanegrellaceae.</title>
        <authorList>
            <person name="Pitt A."/>
            <person name="Hahn M.W."/>
        </authorList>
    </citation>
    <scope>NUCLEOTIDE SEQUENCE [LARGE SCALE GENOMIC DNA]</scope>
    <source>
        <strain evidence="7 8">SP-Ram-0.45-NSY-1</strain>
    </source>
</reference>
<comment type="caution">
    <text evidence="7">The sequence shown here is derived from an EMBL/GenBank/DDBJ whole genome shotgun (WGS) entry which is preliminary data.</text>
</comment>
<name>A0A6N6VV97_9BACT</name>
<dbReference type="GO" id="GO:0006354">
    <property type="term" value="P:DNA-templated transcription elongation"/>
    <property type="evidence" value="ECO:0007669"/>
    <property type="project" value="TreeGrafter"/>
</dbReference>
<accession>A0A6N6VV97</accession>
<dbReference type="HAMAP" id="MF_00105">
    <property type="entry name" value="GreA_GreB"/>
    <property type="match status" value="1"/>
</dbReference>
<dbReference type="PIRSF" id="PIRSF006092">
    <property type="entry name" value="GreA_GreB"/>
    <property type="match status" value="1"/>
</dbReference>
<evidence type="ECO:0000259" key="6">
    <source>
        <dbReference type="Pfam" id="PF03449"/>
    </source>
</evidence>
<dbReference type="Pfam" id="PF01272">
    <property type="entry name" value="GreA_GreB"/>
    <property type="match status" value="1"/>
</dbReference>
<proteinExistence type="inferred from homology"/>
<protein>
    <recommendedName>
        <fullName evidence="4">Transcription elongation factor GreB</fullName>
    </recommendedName>
    <alternativeName>
        <fullName evidence="4">Transcript cleavage factor GreB</fullName>
    </alternativeName>
</protein>
<evidence type="ECO:0000313" key="8">
    <source>
        <dbReference type="Proteomes" id="UP000437748"/>
    </source>
</evidence>
<keyword evidence="7" id="KW-0648">Protein biosynthesis</keyword>
<dbReference type="FunFam" id="3.10.50.30:FF:000001">
    <property type="entry name" value="Transcription elongation factor GreA"/>
    <property type="match status" value="1"/>
</dbReference>
<dbReference type="NCBIfam" id="NF002506">
    <property type="entry name" value="PRK01885.1"/>
    <property type="match status" value="1"/>
</dbReference>
<dbReference type="Gene3D" id="1.10.287.180">
    <property type="entry name" value="Transcription elongation factor, GreA/GreB, N-terminal domain"/>
    <property type="match status" value="1"/>
</dbReference>
<keyword evidence="2 4" id="KW-0238">DNA-binding</keyword>
<dbReference type="InterPro" id="IPR023459">
    <property type="entry name" value="Tscrpt_elong_fac_GreA/B_fam"/>
</dbReference>
<dbReference type="PROSITE" id="PS00830">
    <property type="entry name" value="GREAB_2"/>
    <property type="match status" value="1"/>
</dbReference>
<gene>
    <name evidence="4 7" type="primary">greB</name>
    <name evidence="7" type="ORF">GCL60_05845</name>
</gene>
<sequence>MKFENQNEVKKQPNLITPEGYKKLVDEFNELSKKERPLVVQEVSAAAKQGDRSENAEYQYGKKRLREIDRRLRFLDKRISAARIVNPKEQIGNKILFGATVKLENGEGAIVTYQIVGEDEANLNLKKISWRSPLGNELLNKKIGEIIVVEVPAGTREFEIIDFKFI</sequence>
<dbReference type="InterPro" id="IPR028624">
    <property type="entry name" value="Tscrpt_elong_fac_GreA/B"/>
</dbReference>
<dbReference type="HAMAP" id="MF_00930">
    <property type="entry name" value="GreB"/>
    <property type="match status" value="1"/>
</dbReference>
<dbReference type="PANTHER" id="PTHR30437:SF6">
    <property type="entry name" value="TRANSCRIPTION ELONGATION FACTOR GREB"/>
    <property type="match status" value="1"/>
</dbReference>
<evidence type="ECO:0000313" key="7">
    <source>
        <dbReference type="EMBL" id="KAB8039784.1"/>
    </source>
</evidence>
<feature type="domain" description="Transcription elongation factor GreA/GreB N-terminal" evidence="6">
    <location>
        <begin position="15"/>
        <end position="84"/>
    </location>
</feature>
<dbReference type="InterPro" id="IPR036953">
    <property type="entry name" value="GreA/GreB_C_sf"/>
</dbReference>
<keyword evidence="3 4" id="KW-0804">Transcription</keyword>
<keyword evidence="7" id="KW-0251">Elongation factor</keyword>
<dbReference type="InterPro" id="IPR001437">
    <property type="entry name" value="Tscrpt_elong_fac_GreA/B_C"/>
</dbReference>
<keyword evidence="8" id="KW-1185">Reference proteome</keyword>
<dbReference type="Pfam" id="PF03449">
    <property type="entry name" value="GreA_GreB_N"/>
    <property type="match status" value="1"/>
</dbReference>
<dbReference type="GO" id="GO:0003677">
    <property type="term" value="F:DNA binding"/>
    <property type="evidence" value="ECO:0007669"/>
    <property type="project" value="UniProtKB-UniRule"/>
</dbReference>
<comment type="similarity">
    <text evidence="4">Belongs to the GreA/GreB family. GreB subfamily.</text>
</comment>
<dbReference type="SUPFAM" id="SSF54534">
    <property type="entry name" value="FKBP-like"/>
    <property type="match status" value="1"/>
</dbReference>
<dbReference type="InterPro" id="IPR036805">
    <property type="entry name" value="Tscrpt_elong_fac_GreA/B_N_sf"/>
</dbReference>
<evidence type="ECO:0000256" key="1">
    <source>
        <dbReference type="ARBA" id="ARBA00023015"/>
    </source>
</evidence>
<keyword evidence="1 4" id="KW-0805">Transcription regulation</keyword>
<dbReference type="OrthoDB" id="5293006at2"/>
<comment type="function">
    <text evidence="4">Necessary for efficient RNA polymerase transcription elongation past template-encoded arresting sites. The arresting sites in DNA have the property of trapping a certain fraction of elongating RNA polymerases that pass through, resulting in locked ternary complexes. Cleavage of the nascent transcript by cleavage factors such as GreA or GreB allows the resumption of elongation from the new 3'terminus. GreB releases sequences of up to 9 nucleotides in length.</text>
</comment>
<dbReference type="AlphaFoldDB" id="A0A6N6VV97"/>
<organism evidence="7 8">
    <name type="scientific">Silvanigrella paludirubra</name>
    <dbReference type="NCBI Taxonomy" id="2499159"/>
    <lineage>
        <taxon>Bacteria</taxon>
        <taxon>Pseudomonadati</taxon>
        <taxon>Bdellovibrionota</taxon>
        <taxon>Oligoflexia</taxon>
        <taxon>Silvanigrellales</taxon>
        <taxon>Silvanigrellaceae</taxon>
        <taxon>Silvanigrella</taxon>
    </lineage>
</organism>
<evidence type="ECO:0000259" key="5">
    <source>
        <dbReference type="Pfam" id="PF01272"/>
    </source>
</evidence>
<dbReference type="EMBL" id="WFLM01000002">
    <property type="protein sequence ID" value="KAB8039784.1"/>
    <property type="molecule type" value="Genomic_DNA"/>
</dbReference>
<evidence type="ECO:0000256" key="4">
    <source>
        <dbReference type="HAMAP-Rule" id="MF_00930"/>
    </source>
</evidence>
<dbReference type="InterPro" id="IPR018151">
    <property type="entry name" value="TF_GreA/GreB_CS"/>
</dbReference>
<dbReference type="NCBIfam" id="TIGR01461">
    <property type="entry name" value="greB"/>
    <property type="match status" value="1"/>
</dbReference>
<dbReference type="InterPro" id="IPR022691">
    <property type="entry name" value="Tscrpt_elong_fac_GreA/B_N"/>
</dbReference>
<dbReference type="InterPro" id="IPR006358">
    <property type="entry name" value="Tscrpt_elong_fac_GreB"/>
</dbReference>
<dbReference type="SUPFAM" id="SSF46557">
    <property type="entry name" value="GreA transcript cleavage protein, N-terminal domain"/>
    <property type="match status" value="1"/>
</dbReference>
<dbReference type="Proteomes" id="UP000437748">
    <property type="component" value="Unassembled WGS sequence"/>
</dbReference>